<dbReference type="Proteomes" id="UP001569414">
    <property type="component" value="Unassembled WGS sequence"/>
</dbReference>
<name>A0ABV4NLI7_9GAMM</name>
<comment type="caution">
    <text evidence="6">The sequence shown here is derived from an EMBL/GenBank/DDBJ whole genome shotgun (WGS) entry which is preliminary data.</text>
</comment>
<evidence type="ECO:0000256" key="4">
    <source>
        <dbReference type="ARBA" id="ARBA00023163"/>
    </source>
</evidence>
<feature type="domain" description="HTH lysR-type" evidence="5">
    <location>
        <begin position="8"/>
        <end position="65"/>
    </location>
</feature>
<dbReference type="InterPro" id="IPR005119">
    <property type="entry name" value="LysR_subst-bd"/>
</dbReference>
<keyword evidence="2" id="KW-0805">Transcription regulation</keyword>
<dbReference type="Gene3D" id="3.40.190.290">
    <property type="match status" value="1"/>
</dbReference>
<reference evidence="6 7" key="1">
    <citation type="submission" date="2024-08" db="EMBL/GenBank/DDBJ databases">
        <authorList>
            <person name="Ishaq N."/>
        </authorList>
    </citation>
    <scope>NUCLEOTIDE SEQUENCE [LARGE SCALE GENOMIC DNA]</scope>
    <source>
        <strain evidence="6 7">JCM 30400</strain>
    </source>
</reference>
<sequence>MNNTDLMPLLSEMTVFVTVADEESFSQAGRKLGMAASSVSRSINRLEKSLQTKLLERTTRQVKLSTAGADVYLQCKQMLDSARSAVQAAHSMLDAAAGVIRIAAPKAFSKHVLSPIVLAFLDSYPGISVKFRVADHFIDPVGEEVDVIFRLTNQPLEGLISKTLTNADLVMCASREYLEIHGNPAHPEELALHQCISLGEQIGDDEWRFTNAHQKITVKTQSRFAVNHTEIRKAAVLQHMGISTFPDFTVQSEIESGELIEILPDWHVSGNYQGKVIMQYAQSNFMPIQIRKFVDFIHLQFQHRANQ</sequence>
<organism evidence="6 7">
    <name type="scientific">Microbulbifer echini</name>
    <dbReference type="NCBI Taxonomy" id="1529067"/>
    <lineage>
        <taxon>Bacteria</taxon>
        <taxon>Pseudomonadati</taxon>
        <taxon>Pseudomonadota</taxon>
        <taxon>Gammaproteobacteria</taxon>
        <taxon>Cellvibrionales</taxon>
        <taxon>Microbulbiferaceae</taxon>
        <taxon>Microbulbifer</taxon>
    </lineage>
</organism>
<evidence type="ECO:0000256" key="3">
    <source>
        <dbReference type="ARBA" id="ARBA00023125"/>
    </source>
</evidence>
<dbReference type="InterPro" id="IPR036388">
    <property type="entry name" value="WH-like_DNA-bd_sf"/>
</dbReference>
<evidence type="ECO:0000313" key="7">
    <source>
        <dbReference type="Proteomes" id="UP001569414"/>
    </source>
</evidence>
<gene>
    <name evidence="6" type="ORF">ACCI51_07425</name>
</gene>
<dbReference type="Pfam" id="PF03466">
    <property type="entry name" value="LysR_substrate"/>
    <property type="match status" value="1"/>
</dbReference>
<dbReference type="Pfam" id="PF00126">
    <property type="entry name" value="HTH_1"/>
    <property type="match status" value="1"/>
</dbReference>
<protein>
    <submittedName>
        <fullName evidence="6">LysR family transcriptional regulator</fullName>
    </submittedName>
</protein>
<dbReference type="InterPro" id="IPR036390">
    <property type="entry name" value="WH_DNA-bd_sf"/>
</dbReference>
<dbReference type="Gene3D" id="1.10.10.10">
    <property type="entry name" value="Winged helix-like DNA-binding domain superfamily/Winged helix DNA-binding domain"/>
    <property type="match status" value="1"/>
</dbReference>
<keyword evidence="7" id="KW-1185">Reference proteome</keyword>
<dbReference type="SUPFAM" id="SSF53850">
    <property type="entry name" value="Periplasmic binding protein-like II"/>
    <property type="match status" value="1"/>
</dbReference>
<dbReference type="InterPro" id="IPR058163">
    <property type="entry name" value="LysR-type_TF_proteobact-type"/>
</dbReference>
<keyword evidence="3" id="KW-0238">DNA-binding</keyword>
<keyword evidence="4" id="KW-0804">Transcription</keyword>
<dbReference type="InterPro" id="IPR000847">
    <property type="entry name" value="LysR_HTH_N"/>
</dbReference>
<dbReference type="PANTHER" id="PTHR30537">
    <property type="entry name" value="HTH-TYPE TRANSCRIPTIONAL REGULATOR"/>
    <property type="match status" value="1"/>
</dbReference>
<dbReference type="SUPFAM" id="SSF46785">
    <property type="entry name" value="Winged helix' DNA-binding domain"/>
    <property type="match status" value="1"/>
</dbReference>
<evidence type="ECO:0000313" key="6">
    <source>
        <dbReference type="EMBL" id="MFA0790373.1"/>
    </source>
</evidence>
<proteinExistence type="inferred from homology"/>
<accession>A0ABV4NLI7</accession>
<dbReference type="PROSITE" id="PS50931">
    <property type="entry name" value="HTH_LYSR"/>
    <property type="match status" value="1"/>
</dbReference>
<dbReference type="CDD" id="cd08422">
    <property type="entry name" value="PBP2_CrgA_like"/>
    <property type="match status" value="1"/>
</dbReference>
<evidence type="ECO:0000259" key="5">
    <source>
        <dbReference type="PROSITE" id="PS50931"/>
    </source>
</evidence>
<evidence type="ECO:0000256" key="2">
    <source>
        <dbReference type="ARBA" id="ARBA00023015"/>
    </source>
</evidence>
<evidence type="ECO:0000256" key="1">
    <source>
        <dbReference type="ARBA" id="ARBA00009437"/>
    </source>
</evidence>
<dbReference type="PANTHER" id="PTHR30537:SF5">
    <property type="entry name" value="HTH-TYPE TRANSCRIPTIONAL ACTIVATOR TTDR-RELATED"/>
    <property type="match status" value="1"/>
</dbReference>
<dbReference type="EMBL" id="JBGMEL010000006">
    <property type="protein sequence ID" value="MFA0790373.1"/>
    <property type="molecule type" value="Genomic_DNA"/>
</dbReference>
<comment type="similarity">
    <text evidence="1">Belongs to the LysR transcriptional regulatory family.</text>
</comment>
<dbReference type="RefSeq" id="WP_371843154.1">
    <property type="nucleotide sequence ID" value="NZ_JBGMEL010000006.1"/>
</dbReference>